<protein>
    <submittedName>
        <fullName evidence="1">Uncharacterized protein</fullName>
    </submittedName>
</protein>
<evidence type="ECO:0000313" key="2">
    <source>
        <dbReference type="Proteomes" id="UP001055111"/>
    </source>
</evidence>
<dbReference type="EMBL" id="BPUS01000001">
    <property type="protein sequence ID" value="GJH23037.1"/>
    <property type="molecule type" value="Genomic_DNA"/>
</dbReference>
<comment type="caution">
    <text evidence="1">The sequence shown here is derived from an EMBL/GenBank/DDBJ whole genome shotgun (WGS) entry which is preliminary data.</text>
</comment>
<name>A0AA37MQH9_9BURK</name>
<organism evidence="1 2">
    <name type="scientific">Caballeronia novacaledonica</name>
    <dbReference type="NCBI Taxonomy" id="1544861"/>
    <lineage>
        <taxon>Bacteria</taxon>
        <taxon>Pseudomonadati</taxon>
        <taxon>Pseudomonadota</taxon>
        <taxon>Betaproteobacteria</taxon>
        <taxon>Burkholderiales</taxon>
        <taxon>Burkholderiaceae</taxon>
        <taxon>Caballeronia</taxon>
    </lineage>
</organism>
<dbReference type="AlphaFoldDB" id="A0AA37MQH9"/>
<proteinExistence type="predicted"/>
<gene>
    <name evidence="1" type="ORF">CBA19CS42_00995</name>
</gene>
<reference evidence="1" key="1">
    <citation type="submission" date="2022-09" db="EMBL/GenBank/DDBJ databases">
        <title>Isolation and characterization of 3-chlorobenzoate degrading bacteria from soils in Shizuoka.</title>
        <authorList>
            <person name="Ifat A."/>
            <person name="Ogawa N."/>
            <person name="Kimbara K."/>
            <person name="Moriuchi R."/>
            <person name="Dohra H."/>
            <person name="Shintani M."/>
        </authorList>
    </citation>
    <scope>NUCLEOTIDE SEQUENCE</scope>
    <source>
        <strain evidence="1">19CS4-2</strain>
    </source>
</reference>
<dbReference type="Proteomes" id="UP001055111">
    <property type="component" value="Unassembled WGS sequence"/>
</dbReference>
<accession>A0AA37MQH9</accession>
<evidence type="ECO:0000313" key="1">
    <source>
        <dbReference type="EMBL" id="GJH23037.1"/>
    </source>
</evidence>
<sequence length="97" mass="10815">MRLAAAERGLQLDDRIAAFAAQPLDDGFEQEAHAFGDEGALEEERGALIFGRGCAVVNTRQVRREFGLLEHVLPNVLVRNGDFTPGFQVHFYCPRED</sequence>